<dbReference type="Gene3D" id="3.40.50.300">
    <property type="entry name" value="P-loop containing nucleotide triphosphate hydrolases"/>
    <property type="match status" value="1"/>
</dbReference>
<dbReference type="GO" id="GO:0043024">
    <property type="term" value="F:ribosomal small subunit binding"/>
    <property type="evidence" value="ECO:0007669"/>
    <property type="project" value="TreeGrafter"/>
</dbReference>
<comment type="caution">
    <text evidence="20">The sequence shown here is derived from an EMBL/GenBank/DDBJ whole genome shotgun (WGS) entry which is preliminary data.</text>
</comment>
<keyword evidence="7" id="KW-0547">Nucleotide-binding</keyword>
<dbReference type="Gene3D" id="3.30.300.20">
    <property type="match status" value="1"/>
</dbReference>
<name>A0AAV3BBR5_PYXAD</name>
<dbReference type="GO" id="GO:0005759">
    <property type="term" value="C:mitochondrial matrix"/>
    <property type="evidence" value="ECO:0007669"/>
    <property type="project" value="UniProtKB-SubCell"/>
</dbReference>
<keyword evidence="17" id="KW-0812">Transmembrane</keyword>
<dbReference type="GO" id="GO:0000028">
    <property type="term" value="P:ribosomal small subunit assembly"/>
    <property type="evidence" value="ECO:0007669"/>
    <property type="project" value="TreeGrafter"/>
</dbReference>
<evidence type="ECO:0000313" key="21">
    <source>
        <dbReference type="Proteomes" id="UP001181693"/>
    </source>
</evidence>
<evidence type="ECO:0000256" key="8">
    <source>
        <dbReference type="ARBA" id="ARBA00022792"/>
    </source>
</evidence>
<sequence length="443" mass="49908">MLYFLQDIKFVFVTFIFLFPACVILLRKQEPLKIRTFAACLHEKDSVIRSLLGVGSEQPAEATLTPQAPAVSFNKADQDDLLRHAPDQPENSRVLKIAIIGAPNAGKSTLSNHLLGRKLFPVSSKVHTTRCQAKGIITEDDTQLVSTQWHLFVYSSSYWYRNINHIHGYYNDILLFSAVLVLVDVSVKWMRSSLHTEVHKCLSQNPSIPSILVLNKVDLLRDKGSLLEITETLTEGIVNGKKAYSGSKNSHKKNKQEDATSMKEDKAQMRTEHSEGSITDPASDVSADHPTKVGLSPRYPQKVGWAHFQEVFMLSAIYGEEVETLKRYLMTLAKPGEWLFHSDVVTTQSPEEICDNIIREKLLEYLPQEVPYNITQVTNLWQEGSAGELVIMKTLLVPKENHVKLIIGAGGQLINRIAQEAGRDLMNAFLCDVRLRLTVKFRK</sequence>
<proteinExistence type="inferred from homology"/>
<comment type="function">
    <text evidence="14">Probable GTPase that plays a role in the mitochondrial ribosomal small subunit assembly. Specifically binds the 12S mitochondrial rRNA (12S mt-rRNA) to a 33 nucleotide section delineating the 3' terminal stem-loop region. May act as a chaperone that protects the 12S mt-rRNA on the 28S mitoribosomal subunit during ribosomal small subunit assembly.</text>
</comment>
<evidence type="ECO:0000256" key="15">
    <source>
        <dbReference type="ARBA" id="ARBA00030975"/>
    </source>
</evidence>
<keyword evidence="5" id="KW-0690">Ribosome biogenesis</keyword>
<keyword evidence="9" id="KW-0694">RNA-binding</keyword>
<accession>A0AAV3BBR5</accession>
<dbReference type="SUPFAM" id="SSF52540">
    <property type="entry name" value="P-loop containing nucleoside triphosphate hydrolases"/>
    <property type="match status" value="1"/>
</dbReference>
<dbReference type="InterPro" id="IPR005662">
    <property type="entry name" value="GTPase_Era-like"/>
</dbReference>
<organism evidence="20 21">
    <name type="scientific">Pyxicephalus adspersus</name>
    <name type="common">African bullfrog</name>
    <dbReference type="NCBI Taxonomy" id="30357"/>
    <lineage>
        <taxon>Eukaryota</taxon>
        <taxon>Metazoa</taxon>
        <taxon>Chordata</taxon>
        <taxon>Craniata</taxon>
        <taxon>Vertebrata</taxon>
        <taxon>Euteleostomi</taxon>
        <taxon>Amphibia</taxon>
        <taxon>Batrachia</taxon>
        <taxon>Anura</taxon>
        <taxon>Neobatrachia</taxon>
        <taxon>Ranoidea</taxon>
        <taxon>Pyxicephalidae</taxon>
        <taxon>Pyxicephalinae</taxon>
        <taxon>Pyxicephalus</taxon>
    </lineage>
</organism>
<dbReference type="AlphaFoldDB" id="A0AAV3BBR5"/>
<feature type="transmembrane region" description="Helical" evidence="17">
    <location>
        <begin position="6"/>
        <end position="26"/>
    </location>
</feature>
<gene>
    <name evidence="20" type="ORF">GDO54_001874</name>
</gene>
<evidence type="ECO:0000256" key="11">
    <source>
        <dbReference type="ARBA" id="ARBA00023128"/>
    </source>
</evidence>
<dbReference type="Proteomes" id="UP001181693">
    <property type="component" value="Unassembled WGS sequence"/>
</dbReference>
<comment type="similarity">
    <text evidence="3">Belongs to the TRAFAC class TrmE-Era-EngA-EngB-Septin-like GTPase superfamily. Era GTPase family.</text>
</comment>
<evidence type="ECO:0000256" key="12">
    <source>
        <dbReference type="ARBA" id="ARBA00023134"/>
    </source>
</evidence>
<evidence type="ECO:0000313" key="20">
    <source>
        <dbReference type="EMBL" id="DBA34297.1"/>
    </source>
</evidence>
<evidence type="ECO:0000256" key="9">
    <source>
        <dbReference type="ARBA" id="ARBA00022884"/>
    </source>
</evidence>
<reference evidence="20" key="1">
    <citation type="thesis" date="2020" institute="ProQuest LLC" country="789 East Eisenhower Parkway, Ann Arbor, MI, USA">
        <title>Comparative Genomics and Chromosome Evolution.</title>
        <authorList>
            <person name="Mudd A.B."/>
        </authorList>
    </citation>
    <scope>NUCLEOTIDE SEQUENCE</scope>
    <source>
        <strain evidence="20">1538</strain>
        <tissue evidence="20">Blood</tissue>
    </source>
</reference>
<dbReference type="InterPro" id="IPR027417">
    <property type="entry name" value="P-loop_NTPase"/>
</dbReference>
<evidence type="ECO:0000256" key="13">
    <source>
        <dbReference type="ARBA" id="ARBA00023136"/>
    </source>
</evidence>
<dbReference type="InterPro" id="IPR015946">
    <property type="entry name" value="KH_dom-like_a/b"/>
</dbReference>
<dbReference type="Pfam" id="PF07650">
    <property type="entry name" value="KH_2"/>
    <property type="match status" value="1"/>
</dbReference>
<evidence type="ECO:0000256" key="2">
    <source>
        <dbReference type="ARBA" id="ARBA00004637"/>
    </source>
</evidence>
<keyword evidence="8" id="KW-0999">Mitochondrion inner membrane</keyword>
<dbReference type="FunFam" id="3.30.300.20:FF:000016">
    <property type="entry name" value="GTPase Era, mitochondrial isoform 1"/>
    <property type="match status" value="1"/>
</dbReference>
<keyword evidence="21" id="KW-1185">Reference proteome</keyword>
<feature type="compositionally biased region" description="Basic and acidic residues" evidence="16">
    <location>
        <begin position="255"/>
        <end position="275"/>
    </location>
</feature>
<dbReference type="PANTHER" id="PTHR42698:SF1">
    <property type="entry name" value="GTPASE ERA, MITOCHONDRIAL"/>
    <property type="match status" value="1"/>
</dbReference>
<dbReference type="InterPro" id="IPR006073">
    <property type="entry name" value="GTP-bd"/>
</dbReference>
<dbReference type="EMBL" id="DYDO01000001">
    <property type="protein sequence ID" value="DBA34297.1"/>
    <property type="molecule type" value="Genomic_DNA"/>
</dbReference>
<evidence type="ECO:0000256" key="16">
    <source>
        <dbReference type="SAM" id="MobiDB-lite"/>
    </source>
</evidence>
<dbReference type="PANTHER" id="PTHR42698">
    <property type="entry name" value="GTPASE ERA"/>
    <property type="match status" value="1"/>
</dbReference>
<dbReference type="GO" id="GO:0019843">
    <property type="term" value="F:rRNA binding"/>
    <property type="evidence" value="ECO:0007669"/>
    <property type="project" value="UniProtKB-KW"/>
</dbReference>
<keyword evidence="17" id="KW-1133">Transmembrane helix</keyword>
<evidence type="ECO:0000256" key="3">
    <source>
        <dbReference type="ARBA" id="ARBA00007921"/>
    </source>
</evidence>
<dbReference type="Pfam" id="PF01926">
    <property type="entry name" value="MMR_HSR1"/>
    <property type="match status" value="1"/>
</dbReference>
<keyword evidence="10" id="KW-0809">Transit peptide</keyword>
<keyword evidence="6" id="KW-0699">rRNA-binding</keyword>
<evidence type="ECO:0000256" key="14">
    <source>
        <dbReference type="ARBA" id="ARBA00025227"/>
    </source>
</evidence>
<feature type="domain" description="G" evidence="18">
    <location>
        <begin position="96"/>
        <end position="216"/>
    </location>
</feature>
<evidence type="ECO:0000256" key="6">
    <source>
        <dbReference type="ARBA" id="ARBA00022730"/>
    </source>
</evidence>
<dbReference type="GO" id="GO:0005525">
    <property type="term" value="F:GTP binding"/>
    <property type="evidence" value="ECO:0007669"/>
    <property type="project" value="UniProtKB-KW"/>
</dbReference>
<evidence type="ECO:0000256" key="17">
    <source>
        <dbReference type="SAM" id="Phobius"/>
    </source>
</evidence>
<keyword evidence="13 17" id="KW-0472">Membrane</keyword>
<evidence type="ECO:0000256" key="4">
    <source>
        <dbReference type="ARBA" id="ARBA00019149"/>
    </source>
</evidence>
<evidence type="ECO:0000256" key="7">
    <source>
        <dbReference type="ARBA" id="ARBA00022741"/>
    </source>
</evidence>
<comment type="subcellular location">
    <subcellularLocation>
        <location evidence="2">Mitochondrion inner membrane</location>
        <topology evidence="2">Peripheral membrane protein</topology>
    </subcellularLocation>
    <subcellularLocation>
        <location evidence="1">Mitochondrion matrix</location>
    </subcellularLocation>
</comment>
<feature type="region of interest" description="Disordered" evidence="16">
    <location>
        <begin position="243"/>
        <end position="291"/>
    </location>
</feature>
<evidence type="ECO:0000256" key="5">
    <source>
        <dbReference type="ARBA" id="ARBA00022517"/>
    </source>
</evidence>
<evidence type="ECO:0000256" key="10">
    <source>
        <dbReference type="ARBA" id="ARBA00022946"/>
    </source>
</evidence>
<keyword evidence="12" id="KW-0342">GTP-binding</keyword>
<protein>
    <recommendedName>
        <fullName evidence="4">GTPase Era, mitochondrial</fullName>
    </recommendedName>
    <alternativeName>
        <fullName evidence="15">ERA-like protein 1</fullName>
    </alternativeName>
</protein>
<evidence type="ECO:0000259" key="19">
    <source>
        <dbReference type="Pfam" id="PF07650"/>
    </source>
</evidence>
<evidence type="ECO:0000259" key="18">
    <source>
        <dbReference type="Pfam" id="PF01926"/>
    </source>
</evidence>
<dbReference type="CDD" id="cd22534">
    <property type="entry name" value="KH-II_Era"/>
    <property type="match status" value="1"/>
</dbReference>
<feature type="domain" description="KH type-2" evidence="19">
    <location>
        <begin position="369"/>
        <end position="443"/>
    </location>
</feature>
<dbReference type="InterPro" id="IPR004044">
    <property type="entry name" value="KH_dom_type_2"/>
</dbReference>
<dbReference type="GO" id="GO:0005743">
    <property type="term" value="C:mitochondrial inner membrane"/>
    <property type="evidence" value="ECO:0007669"/>
    <property type="project" value="UniProtKB-SubCell"/>
</dbReference>
<keyword evidence="11" id="KW-0496">Mitochondrion</keyword>
<evidence type="ECO:0000256" key="1">
    <source>
        <dbReference type="ARBA" id="ARBA00004305"/>
    </source>
</evidence>